<evidence type="ECO:0000256" key="4">
    <source>
        <dbReference type="RuleBase" id="RU000363"/>
    </source>
</evidence>
<dbReference type="Proteomes" id="UP001194580">
    <property type="component" value="Unassembled WGS sequence"/>
</dbReference>
<dbReference type="AlphaFoldDB" id="A0AAD4HBR3"/>
<evidence type="ECO:0000256" key="3">
    <source>
        <dbReference type="ARBA" id="ARBA00023002"/>
    </source>
</evidence>
<proteinExistence type="inferred from homology"/>
<evidence type="ECO:0008006" key="7">
    <source>
        <dbReference type="Google" id="ProtNLM"/>
    </source>
</evidence>
<accession>A0AAD4HBR3</accession>
<name>A0AAD4HBR3_9FUNG</name>
<dbReference type="GO" id="GO:0016491">
    <property type="term" value="F:oxidoreductase activity"/>
    <property type="evidence" value="ECO:0007669"/>
    <property type="project" value="UniProtKB-KW"/>
</dbReference>
<evidence type="ECO:0000313" key="5">
    <source>
        <dbReference type="EMBL" id="KAG0280826.1"/>
    </source>
</evidence>
<evidence type="ECO:0000256" key="1">
    <source>
        <dbReference type="ARBA" id="ARBA00006484"/>
    </source>
</evidence>
<evidence type="ECO:0000256" key="2">
    <source>
        <dbReference type="ARBA" id="ARBA00022857"/>
    </source>
</evidence>
<evidence type="ECO:0000313" key="6">
    <source>
        <dbReference type="Proteomes" id="UP001194580"/>
    </source>
</evidence>
<dbReference type="Pfam" id="PF00106">
    <property type="entry name" value="adh_short"/>
    <property type="match status" value="2"/>
</dbReference>
<sequence>MAERSAPNRSWKRYLPFRLGQGTPPFSIDQIPDLTGKVAIVTGANTGLGYETMLALASRGAHVFLACRSEKRALNAIKTATAEIKSRYAKGAVDTSSSSSSSSSSPPTPILEFLELDLKDIRKTYQAAQEFLKRDLPLHILVNNSGRMFASFQLSNDGIEAMFAINYLGHYVFTMTLLDRIKASQPSRIVNVSSMAHRITPLGGINFETLNQDDIVYGFPYGRSKLAIVLFTKALARRLAGEQVYVNTLHPGYVQTSIGQSTVTKNARLYKRMAASVGAWIIRKVGLSPGEGALTQLYLATSPEVEEKDLRGSNDEDKE</sequence>
<dbReference type="PANTHER" id="PTHR24320">
    <property type="entry name" value="RETINOL DEHYDROGENASE"/>
    <property type="match status" value="1"/>
</dbReference>
<dbReference type="InterPro" id="IPR036291">
    <property type="entry name" value="NAD(P)-bd_dom_sf"/>
</dbReference>
<protein>
    <recommendedName>
        <fullName evidence="7">NAD(P)-binding protein</fullName>
    </recommendedName>
</protein>
<keyword evidence="6" id="KW-1185">Reference proteome</keyword>
<organism evidence="5 6">
    <name type="scientific">Linnemannia exigua</name>
    <dbReference type="NCBI Taxonomy" id="604196"/>
    <lineage>
        <taxon>Eukaryota</taxon>
        <taxon>Fungi</taxon>
        <taxon>Fungi incertae sedis</taxon>
        <taxon>Mucoromycota</taxon>
        <taxon>Mortierellomycotina</taxon>
        <taxon>Mortierellomycetes</taxon>
        <taxon>Mortierellales</taxon>
        <taxon>Mortierellaceae</taxon>
        <taxon>Linnemannia</taxon>
    </lineage>
</organism>
<dbReference type="Gene3D" id="3.40.50.720">
    <property type="entry name" value="NAD(P)-binding Rossmann-like Domain"/>
    <property type="match status" value="1"/>
</dbReference>
<dbReference type="PANTHER" id="PTHR24320:SF282">
    <property type="entry name" value="WW DOMAIN-CONTAINING OXIDOREDUCTASE"/>
    <property type="match status" value="1"/>
</dbReference>
<keyword evidence="3" id="KW-0560">Oxidoreductase</keyword>
<gene>
    <name evidence="5" type="ORF">BGZ95_008498</name>
</gene>
<dbReference type="PRINTS" id="PR00080">
    <property type="entry name" value="SDRFAMILY"/>
</dbReference>
<comment type="caution">
    <text evidence="5">The sequence shown here is derived from an EMBL/GenBank/DDBJ whole genome shotgun (WGS) entry which is preliminary data.</text>
</comment>
<dbReference type="EMBL" id="JAAAIL010000045">
    <property type="protein sequence ID" value="KAG0280826.1"/>
    <property type="molecule type" value="Genomic_DNA"/>
</dbReference>
<comment type="similarity">
    <text evidence="1 4">Belongs to the short-chain dehydrogenases/reductases (SDR) family.</text>
</comment>
<dbReference type="InterPro" id="IPR002347">
    <property type="entry name" value="SDR_fam"/>
</dbReference>
<dbReference type="PRINTS" id="PR00081">
    <property type="entry name" value="GDHRDH"/>
</dbReference>
<keyword evidence="2" id="KW-0521">NADP</keyword>
<dbReference type="SUPFAM" id="SSF51735">
    <property type="entry name" value="NAD(P)-binding Rossmann-fold domains"/>
    <property type="match status" value="1"/>
</dbReference>
<reference evidence="5" key="1">
    <citation type="journal article" date="2020" name="Fungal Divers.">
        <title>Resolving the Mortierellaceae phylogeny through synthesis of multi-gene phylogenetics and phylogenomics.</title>
        <authorList>
            <person name="Vandepol N."/>
            <person name="Liber J."/>
            <person name="Desiro A."/>
            <person name="Na H."/>
            <person name="Kennedy M."/>
            <person name="Barry K."/>
            <person name="Grigoriev I.V."/>
            <person name="Miller A.N."/>
            <person name="O'Donnell K."/>
            <person name="Stajich J.E."/>
            <person name="Bonito G."/>
        </authorList>
    </citation>
    <scope>NUCLEOTIDE SEQUENCE</scope>
    <source>
        <strain evidence="5">NRRL 28262</strain>
    </source>
</reference>